<sequence length="79" mass="9193">MEPLRKQFGRRVQRLRIEGKITQEQLADQVGVTIESISNIERGIHGPSFDNLEKIARALQVPVYRLFEFDHPDHLRPSD</sequence>
<evidence type="ECO:0000313" key="3">
    <source>
        <dbReference type="EMBL" id="MBE8715736.1"/>
    </source>
</evidence>
<dbReference type="AlphaFoldDB" id="A0A928YRV8"/>
<dbReference type="InterPro" id="IPR001387">
    <property type="entry name" value="Cro/C1-type_HTH"/>
</dbReference>
<dbReference type="Proteomes" id="UP000652567">
    <property type="component" value="Unassembled WGS sequence"/>
</dbReference>
<organism evidence="3 4">
    <name type="scientific">Cellvibrio polysaccharolyticus</name>
    <dbReference type="NCBI Taxonomy" id="2082724"/>
    <lineage>
        <taxon>Bacteria</taxon>
        <taxon>Pseudomonadati</taxon>
        <taxon>Pseudomonadota</taxon>
        <taxon>Gammaproteobacteria</taxon>
        <taxon>Cellvibrionales</taxon>
        <taxon>Cellvibrionaceae</taxon>
        <taxon>Cellvibrio</taxon>
    </lineage>
</organism>
<feature type="domain" description="HTH cro/C1-type" evidence="2">
    <location>
        <begin position="12"/>
        <end position="66"/>
    </location>
</feature>
<proteinExistence type="predicted"/>
<dbReference type="GO" id="GO:0003677">
    <property type="term" value="F:DNA binding"/>
    <property type="evidence" value="ECO:0007669"/>
    <property type="project" value="UniProtKB-KW"/>
</dbReference>
<evidence type="ECO:0000256" key="1">
    <source>
        <dbReference type="ARBA" id="ARBA00023125"/>
    </source>
</evidence>
<evidence type="ECO:0000313" key="4">
    <source>
        <dbReference type="Proteomes" id="UP000652567"/>
    </source>
</evidence>
<dbReference type="CDD" id="cd00093">
    <property type="entry name" value="HTH_XRE"/>
    <property type="match status" value="1"/>
</dbReference>
<dbReference type="Pfam" id="PF01381">
    <property type="entry name" value="HTH_3"/>
    <property type="match status" value="1"/>
</dbReference>
<accession>A0A928YRV8</accession>
<reference evidence="3" key="1">
    <citation type="submission" date="2018-07" db="EMBL/GenBank/DDBJ databases">
        <title>Genome assembly of strain Ka43.</title>
        <authorList>
            <person name="Kukolya J."/>
            <person name="Nagy I."/>
            <person name="Horvath B."/>
            <person name="Toth A."/>
        </authorList>
    </citation>
    <scope>NUCLEOTIDE SEQUENCE</scope>
    <source>
        <strain evidence="3">KB43</strain>
    </source>
</reference>
<dbReference type="SMART" id="SM00530">
    <property type="entry name" value="HTH_XRE"/>
    <property type="match status" value="1"/>
</dbReference>
<gene>
    <name evidence="3" type="ORF">C4F51_00870</name>
</gene>
<comment type="caution">
    <text evidence="3">The sequence shown here is derived from an EMBL/GenBank/DDBJ whole genome shotgun (WGS) entry which is preliminary data.</text>
</comment>
<keyword evidence="1" id="KW-0238">DNA-binding</keyword>
<name>A0A928YRV8_9GAMM</name>
<dbReference type="GO" id="GO:0005829">
    <property type="term" value="C:cytosol"/>
    <property type="evidence" value="ECO:0007669"/>
    <property type="project" value="TreeGrafter"/>
</dbReference>
<dbReference type="PANTHER" id="PTHR46797:SF1">
    <property type="entry name" value="METHYLPHOSPHONATE SYNTHASE"/>
    <property type="match status" value="1"/>
</dbReference>
<protein>
    <submittedName>
        <fullName evidence="3">XRE family transcriptional regulator</fullName>
    </submittedName>
</protein>
<evidence type="ECO:0000259" key="2">
    <source>
        <dbReference type="PROSITE" id="PS50943"/>
    </source>
</evidence>
<dbReference type="PANTHER" id="PTHR46797">
    <property type="entry name" value="HTH-TYPE TRANSCRIPTIONAL REGULATOR"/>
    <property type="match status" value="1"/>
</dbReference>
<dbReference type="RefSeq" id="WP_193906297.1">
    <property type="nucleotide sequence ID" value="NZ_PRDL01000001.1"/>
</dbReference>
<dbReference type="EMBL" id="PRDL01000001">
    <property type="protein sequence ID" value="MBE8715736.1"/>
    <property type="molecule type" value="Genomic_DNA"/>
</dbReference>
<dbReference type="GO" id="GO:0003700">
    <property type="term" value="F:DNA-binding transcription factor activity"/>
    <property type="evidence" value="ECO:0007669"/>
    <property type="project" value="TreeGrafter"/>
</dbReference>
<keyword evidence="4" id="KW-1185">Reference proteome</keyword>
<dbReference type="PROSITE" id="PS50943">
    <property type="entry name" value="HTH_CROC1"/>
    <property type="match status" value="1"/>
</dbReference>
<dbReference type="SUPFAM" id="SSF47413">
    <property type="entry name" value="lambda repressor-like DNA-binding domains"/>
    <property type="match status" value="1"/>
</dbReference>
<dbReference type="InterPro" id="IPR010982">
    <property type="entry name" value="Lambda_DNA-bd_dom_sf"/>
</dbReference>
<dbReference type="InterPro" id="IPR050807">
    <property type="entry name" value="TransReg_Diox_bact_type"/>
</dbReference>
<dbReference type="Gene3D" id="1.10.260.40">
    <property type="entry name" value="lambda repressor-like DNA-binding domains"/>
    <property type="match status" value="1"/>
</dbReference>